<reference evidence="1" key="1">
    <citation type="submission" date="2016-04" db="EMBL/GenBank/DDBJ databases">
        <authorList>
            <person name="Evans L.H."/>
            <person name="Alamgir A."/>
            <person name="Owens N."/>
            <person name="Weber N.D."/>
            <person name="Virtaneva K."/>
            <person name="Barbian K."/>
            <person name="Babar A."/>
            <person name="Rosenke K."/>
        </authorList>
    </citation>
    <scope>NUCLEOTIDE SEQUENCE</scope>
    <source>
        <strain evidence="1">86-1</strain>
    </source>
</reference>
<sequence length="65" mass="7493">MQGDYPISAKDGGGVVWLFSACGYTELFEKNNKIFFSIFQRVRIVNIILIRKESVKLNFIYLITS</sequence>
<dbReference type="EMBL" id="FLUM01000001">
    <property type="protein sequence ID" value="SBV94213.1"/>
    <property type="molecule type" value="Genomic_DNA"/>
</dbReference>
<proteinExistence type="predicted"/>
<dbReference type="AlphaFoldDB" id="A0A212J444"/>
<gene>
    <name evidence="1" type="ORF">KL86DYS1_11074</name>
</gene>
<organism evidence="1">
    <name type="scientific">uncultured Dysgonomonas sp</name>
    <dbReference type="NCBI Taxonomy" id="206096"/>
    <lineage>
        <taxon>Bacteria</taxon>
        <taxon>Pseudomonadati</taxon>
        <taxon>Bacteroidota</taxon>
        <taxon>Bacteroidia</taxon>
        <taxon>Bacteroidales</taxon>
        <taxon>Dysgonomonadaceae</taxon>
        <taxon>Dysgonomonas</taxon>
        <taxon>environmental samples</taxon>
    </lineage>
</organism>
<accession>A0A212J444</accession>
<name>A0A212J444_9BACT</name>
<protein>
    <submittedName>
        <fullName evidence="1">Uncharacterized protein</fullName>
    </submittedName>
</protein>
<evidence type="ECO:0000313" key="1">
    <source>
        <dbReference type="EMBL" id="SBV94213.1"/>
    </source>
</evidence>